<dbReference type="InterPro" id="IPR003924">
    <property type="entry name" value="GPCR_2_latrophilin"/>
</dbReference>
<keyword evidence="5 19" id="KW-0812">Transmembrane</keyword>
<dbReference type="GO" id="GO:0007189">
    <property type="term" value="P:adenylate cyclase-activating G protein-coupled receptor signaling pathway"/>
    <property type="evidence" value="ECO:0007669"/>
    <property type="project" value="TreeGrafter"/>
</dbReference>
<dbReference type="CDD" id="cd22845">
    <property type="entry name" value="Gal_Rha_Lectin_LPHN2"/>
    <property type="match status" value="1"/>
</dbReference>
<keyword evidence="10" id="KW-0297">G-protein coupled receptor</keyword>
<feature type="signal peptide" evidence="20">
    <location>
        <begin position="1"/>
        <end position="26"/>
    </location>
</feature>
<keyword evidence="9" id="KW-0770">Synapse</keyword>
<gene>
    <name evidence="26" type="primary">LPHN2</name>
</gene>
<keyword evidence="6 20" id="KW-0732">Signal</keyword>
<feature type="transmembrane region" description="Helical" evidence="19">
    <location>
        <begin position="958"/>
        <end position="977"/>
    </location>
</feature>
<evidence type="ECO:0000259" key="25">
    <source>
        <dbReference type="PROSITE" id="PS51132"/>
    </source>
</evidence>
<evidence type="ECO:0000256" key="5">
    <source>
        <dbReference type="ARBA" id="ARBA00022692"/>
    </source>
</evidence>
<dbReference type="PRINTS" id="PR00249">
    <property type="entry name" value="GPCRSECRETIN"/>
</dbReference>
<reference evidence="26" key="2">
    <citation type="submission" date="2016-06" db="EMBL/GenBank/DDBJ databases">
        <title>The genome of a short-lived fish provides insights into sex chromosome evolution and the genetic control of aging.</title>
        <authorList>
            <person name="Reichwald K."/>
            <person name="Felder M."/>
            <person name="Petzold A."/>
            <person name="Koch P."/>
            <person name="Groth M."/>
            <person name="Platzer M."/>
        </authorList>
    </citation>
    <scope>NUCLEOTIDE SEQUENCE</scope>
    <source>
        <tissue evidence="26">Brain</tissue>
    </source>
</reference>
<evidence type="ECO:0000259" key="21">
    <source>
        <dbReference type="PROSITE" id="PS50221"/>
    </source>
</evidence>
<dbReference type="InterPro" id="IPR001879">
    <property type="entry name" value="GPCR_2_extracellular_dom"/>
</dbReference>
<dbReference type="FunFam" id="1.25.40.610:FF:000001">
    <property type="entry name" value="Adhesion G protein-coupled receptor L2"/>
    <property type="match status" value="1"/>
</dbReference>
<evidence type="ECO:0000256" key="6">
    <source>
        <dbReference type="ARBA" id="ARBA00022729"/>
    </source>
</evidence>
<dbReference type="PROSITE" id="PS50221">
    <property type="entry name" value="GAIN_B"/>
    <property type="match status" value="1"/>
</dbReference>
<dbReference type="InterPro" id="IPR036445">
    <property type="entry name" value="GPCR_2_extracell_dom_sf"/>
</dbReference>
<dbReference type="InterPro" id="IPR003112">
    <property type="entry name" value="Olfac-like_dom"/>
</dbReference>
<keyword evidence="13" id="KW-0675">Receptor</keyword>
<keyword evidence="7" id="KW-0677">Repeat</keyword>
<keyword evidence="15" id="KW-0807">Transducer</keyword>
<dbReference type="FunFam" id="2.60.120.740:FF:000001">
    <property type="entry name" value="Adhesion G protein-coupled receptor L2"/>
    <property type="match status" value="1"/>
</dbReference>
<evidence type="ECO:0000256" key="9">
    <source>
        <dbReference type="ARBA" id="ARBA00023018"/>
    </source>
</evidence>
<keyword evidence="3" id="KW-1003">Cell membrane</keyword>
<evidence type="ECO:0000313" key="26">
    <source>
        <dbReference type="EMBL" id="SBP24473.1"/>
    </source>
</evidence>
<dbReference type="Gene3D" id="4.10.1240.10">
    <property type="entry name" value="GPCR, family 2, extracellular hormone receptor domain"/>
    <property type="match status" value="1"/>
</dbReference>
<feature type="region of interest" description="Disordered" evidence="18">
    <location>
        <begin position="1291"/>
        <end position="1319"/>
    </location>
</feature>
<accession>A0A1A7Y2I2</accession>
<dbReference type="InterPro" id="IPR000832">
    <property type="entry name" value="GPCR_2_secretin-like"/>
</dbReference>
<evidence type="ECO:0000256" key="11">
    <source>
        <dbReference type="ARBA" id="ARBA00023136"/>
    </source>
</evidence>
<dbReference type="PROSITE" id="PS50261">
    <property type="entry name" value="G_PROTEIN_RECEP_F2_4"/>
    <property type="match status" value="1"/>
</dbReference>
<evidence type="ECO:0000256" key="12">
    <source>
        <dbReference type="ARBA" id="ARBA00023157"/>
    </source>
</evidence>
<dbReference type="InterPro" id="IPR057244">
    <property type="entry name" value="GAIN_B"/>
</dbReference>
<dbReference type="InterPro" id="IPR046338">
    <property type="entry name" value="GAIN_dom_sf"/>
</dbReference>
<evidence type="ECO:0000256" key="19">
    <source>
        <dbReference type="SAM" id="Phobius"/>
    </source>
</evidence>
<keyword evidence="14" id="KW-0325">Glycoprotein</keyword>
<keyword evidence="8 19" id="KW-1133">Transmembrane helix</keyword>
<dbReference type="GO" id="GO:0004930">
    <property type="term" value="F:G protein-coupled receptor activity"/>
    <property type="evidence" value="ECO:0007669"/>
    <property type="project" value="UniProtKB-KW"/>
</dbReference>
<feature type="transmembrane region" description="Helical" evidence="19">
    <location>
        <begin position="1041"/>
        <end position="1064"/>
    </location>
</feature>
<feature type="disulfide bond" evidence="17">
    <location>
        <begin position="142"/>
        <end position="324"/>
    </location>
</feature>
<dbReference type="FunFam" id="1.20.1070.10:FF:000011">
    <property type="entry name" value="Adhesion G protein-coupled receptor L2"/>
    <property type="match status" value="1"/>
</dbReference>
<dbReference type="InterPro" id="IPR017983">
    <property type="entry name" value="GPCR_2_secretin-like_CS"/>
</dbReference>
<feature type="domain" description="Olfactomedin-like" evidence="25">
    <location>
        <begin position="141"/>
        <end position="400"/>
    </location>
</feature>
<dbReference type="SUPFAM" id="SSF81321">
    <property type="entry name" value="Family A G protein-coupled receptor-like"/>
    <property type="match status" value="1"/>
</dbReference>
<dbReference type="SMART" id="SM00284">
    <property type="entry name" value="OLF"/>
    <property type="match status" value="1"/>
</dbReference>
<dbReference type="Pfam" id="PF02140">
    <property type="entry name" value="SUEL_Lectin"/>
    <property type="match status" value="1"/>
</dbReference>
<feature type="transmembrane region" description="Helical" evidence="19">
    <location>
        <begin position="997"/>
        <end position="1020"/>
    </location>
</feature>
<evidence type="ECO:0000256" key="18">
    <source>
        <dbReference type="SAM" id="MobiDB-lite"/>
    </source>
</evidence>
<evidence type="ECO:0000256" key="10">
    <source>
        <dbReference type="ARBA" id="ARBA00023040"/>
    </source>
</evidence>
<evidence type="ECO:0000256" key="3">
    <source>
        <dbReference type="ARBA" id="ARBA00022475"/>
    </source>
</evidence>
<dbReference type="InterPro" id="IPR032471">
    <property type="entry name" value="AGRL2-4_GAIN_subdom_A"/>
</dbReference>
<evidence type="ECO:0000256" key="8">
    <source>
        <dbReference type="ARBA" id="ARBA00022989"/>
    </source>
</evidence>
<dbReference type="Gene3D" id="1.25.40.610">
    <property type="match status" value="1"/>
</dbReference>
<feature type="domain" description="G-protein coupled receptors family 2 profile 2" evidence="24">
    <location>
        <begin position="853"/>
        <end position="1094"/>
    </location>
</feature>
<dbReference type="PROSITE" id="PS00650">
    <property type="entry name" value="G_PROTEIN_RECEP_F2_2"/>
    <property type="match status" value="1"/>
</dbReference>
<feature type="chain" id="PRO_5008363679" evidence="20">
    <location>
        <begin position="27"/>
        <end position="1319"/>
    </location>
</feature>
<dbReference type="Gene3D" id="2.60.120.740">
    <property type="match status" value="1"/>
</dbReference>
<keyword evidence="4" id="KW-0597">Phosphoprotein</keyword>
<dbReference type="Pfam" id="PF00002">
    <property type="entry name" value="7tm_2"/>
    <property type="match status" value="1"/>
</dbReference>
<dbReference type="Gene3D" id="1.20.1070.10">
    <property type="entry name" value="Rhodopsin 7-helix transmembrane proteins"/>
    <property type="match status" value="1"/>
</dbReference>
<evidence type="ECO:0000256" key="1">
    <source>
        <dbReference type="ARBA" id="ARBA00004651"/>
    </source>
</evidence>
<dbReference type="InterPro" id="IPR017981">
    <property type="entry name" value="GPCR_2-like_7TM"/>
</dbReference>
<keyword evidence="11 19" id="KW-0472">Membrane</keyword>
<evidence type="ECO:0000259" key="23">
    <source>
        <dbReference type="PROSITE" id="PS50228"/>
    </source>
</evidence>
<evidence type="ECO:0000256" key="17">
    <source>
        <dbReference type="PROSITE-ProRule" id="PRU00446"/>
    </source>
</evidence>
<evidence type="ECO:0000256" key="4">
    <source>
        <dbReference type="ARBA" id="ARBA00022553"/>
    </source>
</evidence>
<reference evidence="26" key="1">
    <citation type="submission" date="2016-05" db="EMBL/GenBank/DDBJ databases">
        <authorList>
            <person name="Lavstsen T."/>
            <person name="Jespersen J.S."/>
        </authorList>
    </citation>
    <scope>NUCLEOTIDE SEQUENCE</scope>
    <source>
        <tissue evidence="26">Brain</tissue>
    </source>
</reference>
<dbReference type="EMBL" id="HADX01002241">
    <property type="protein sequence ID" value="SBP24473.1"/>
    <property type="molecule type" value="Transcribed_RNA"/>
</dbReference>
<dbReference type="Pfam" id="PF02191">
    <property type="entry name" value="OLF"/>
    <property type="match status" value="1"/>
</dbReference>
<dbReference type="InterPro" id="IPR043159">
    <property type="entry name" value="Lectin_gal-bd_sf"/>
</dbReference>
<dbReference type="PANTHER" id="PTHR12011:SF61">
    <property type="entry name" value="ADHESION G PROTEIN-COUPLED RECEPTOR L2"/>
    <property type="match status" value="1"/>
</dbReference>
<evidence type="ECO:0000256" key="13">
    <source>
        <dbReference type="ARBA" id="ARBA00023170"/>
    </source>
</evidence>
<feature type="transmembrane region" description="Helical" evidence="19">
    <location>
        <begin position="859"/>
        <end position="880"/>
    </location>
</feature>
<dbReference type="Pfam" id="PF02793">
    <property type="entry name" value="HRM"/>
    <property type="match status" value="1"/>
</dbReference>
<dbReference type="Pfam" id="PF16489">
    <property type="entry name" value="GAIN"/>
    <property type="match status" value="1"/>
</dbReference>
<dbReference type="GO" id="GO:0097060">
    <property type="term" value="C:synaptic membrane"/>
    <property type="evidence" value="ECO:0007669"/>
    <property type="project" value="UniProtKB-SubCell"/>
</dbReference>
<feature type="transmembrane region" description="Helical" evidence="19">
    <location>
        <begin position="892"/>
        <end position="910"/>
    </location>
</feature>
<dbReference type="SMART" id="SM00303">
    <property type="entry name" value="GPS"/>
    <property type="match status" value="1"/>
</dbReference>
<feature type="transmembrane region" description="Helical" evidence="19">
    <location>
        <begin position="1070"/>
        <end position="1093"/>
    </location>
</feature>
<dbReference type="SUPFAM" id="SSF111418">
    <property type="entry name" value="Hormone receptor domain"/>
    <property type="match status" value="1"/>
</dbReference>
<dbReference type="InterPro" id="IPR000203">
    <property type="entry name" value="GPS"/>
</dbReference>
<feature type="domain" description="G-protein coupled receptors family 2 profile 1" evidence="22">
    <location>
        <begin position="476"/>
        <end position="532"/>
    </location>
</feature>
<evidence type="ECO:0000259" key="24">
    <source>
        <dbReference type="PROSITE" id="PS50261"/>
    </source>
</evidence>
<evidence type="ECO:0000256" key="14">
    <source>
        <dbReference type="ARBA" id="ARBA00023180"/>
    </source>
</evidence>
<evidence type="ECO:0000256" key="7">
    <source>
        <dbReference type="ARBA" id="ARBA00022737"/>
    </source>
</evidence>
<dbReference type="SMART" id="SM00008">
    <property type="entry name" value="HormR"/>
    <property type="match status" value="1"/>
</dbReference>
<evidence type="ECO:0000256" key="2">
    <source>
        <dbReference type="ARBA" id="ARBA00007343"/>
    </source>
</evidence>
<evidence type="ECO:0000256" key="20">
    <source>
        <dbReference type="SAM" id="SignalP"/>
    </source>
</evidence>
<dbReference type="Pfam" id="PF02354">
    <property type="entry name" value="Latrophilin"/>
    <property type="match status" value="2"/>
</dbReference>
<keyword evidence="12 17" id="KW-1015">Disulfide bond</keyword>
<feature type="domain" description="GAIN-B" evidence="21">
    <location>
        <begin position="666"/>
        <end position="843"/>
    </location>
</feature>
<feature type="region of interest" description="Disordered" evidence="18">
    <location>
        <begin position="1115"/>
        <end position="1137"/>
    </location>
</feature>
<dbReference type="InterPro" id="IPR003334">
    <property type="entry name" value="GPCR_2_latrophilin_rcpt_C"/>
</dbReference>
<dbReference type="FunFam" id="2.60.220.50:FF:000001">
    <property type="entry name" value="Adhesion G protein-coupled receptor L2"/>
    <property type="match status" value="1"/>
</dbReference>
<feature type="domain" description="SUEL-type lectin" evidence="23">
    <location>
        <begin position="42"/>
        <end position="131"/>
    </location>
</feature>
<dbReference type="InterPro" id="IPR000922">
    <property type="entry name" value="Lectin_gal-bd_dom"/>
</dbReference>
<comment type="similarity">
    <text evidence="2">Belongs to the G-protein coupled receptor 2 family. Adhesion G-protein coupled receptor (ADGR) subfamily.</text>
</comment>
<name>A0A1A7Y2I2_9TELE</name>
<feature type="compositionally biased region" description="Basic and acidic residues" evidence="18">
    <location>
        <begin position="445"/>
        <end position="457"/>
    </location>
</feature>
<dbReference type="PROSITE" id="PS50227">
    <property type="entry name" value="G_PROTEIN_RECEP_F2_3"/>
    <property type="match status" value="1"/>
</dbReference>
<dbReference type="PROSITE" id="PS50228">
    <property type="entry name" value="SUEL_LECTIN"/>
    <property type="match status" value="1"/>
</dbReference>
<organism evidence="26">
    <name type="scientific">Iconisemion striatum</name>
    <dbReference type="NCBI Taxonomy" id="60296"/>
    <lineage>
        <taxon>Eukaryota</taxon>
        <taxon>Metazoa</taxon>
        <taxon>Chordata</taxon>
        <taxon>Craniata</taxon>
        <taxon>Vertebrata</taxon>
        <taxon>Euteleostomi</taxon>
        <taxon>Actinopterygii</taxon>
        <taxon>Neopterygii</taxon>
        <taxon>Teleostei</taxon>
        <taxon>Neoteleostei</taxon>
        <taxon>Acanthomorphata</taxon>
        <taxon>Ovalentaria</taxon>
        <taxon>Atherinomorphae</taxon>
        <taxon>Cyprinodontiformes</taxon>
        <taxon>Nothobranchiidae</taxon>
        <taxon>Iconisemion</taxon>
    </lineage>
</organism>
<protein>
    <submittedName>
        <fullName evidence="26">Latrophilin 2</fullName>
    </submittedName>
</protein>
<proteinExistence type="inferred from homology"/>
<comment type="subcellular location">
    <subcellularLocation>
        <location evidence="1">Cell membrane</location>
        <topology evidence="1">Multi-pass membrane protein</topology>
    </subcellularLocation>
    <subcellularLocation>
        <location evidence="16">Synaptic cell membrane</location>
    </subcellularLocation>
</comment>
<feature type="region of interest" description="Disordered" evidence="18">
    <location>
        <begin position="431"/>
        <end position="464"/>
    </location>
</feature>
<dbReference type="GO" id="GO:0007166">
    <property type="term" value="P:cell surface receptor signaling pathway"/>
    <property type="evidence" value="ECO:0007669"/>
    <property type="project" value="InterPro"/>
</dbReference>
<dbReference type="PROSITE" id="PS51132">
    <property type="entry name" value="OLF"/>
    <property type="match status" value="1"/>
</dbReference>
<sequence length="1319" mass="147926">MASALWRCPAFRCLLLLLLCLHCSQGFSRAALPFGLVRRELSCEGYAIDLRCPGSDVIMIETANYGRTDDKICDADPFQMENVNCYLPDAYKIISQRCNNRTQCVVVTGSDVFPDPCPGTYKYLEVQYECVPYKVEQKVFICPGTLKGVGDATFLFEAEQQAGSWCKDPLQAGDKVFFMPWTPYRTDTLIEYASLEDFKSGRQTTTYKLPHRVDGTGFVAYDGAIFFNKERTRNIVKFDLRTRIKSGEAIVNNANYHDTSPYRWGGKTDIDLSVDERGLWVIYATEQNNGRIVVSQLNPYTLRFEGTWETAYDKRSASNAFMVCGVLQVVRSTYEENESEASRSQIDYIYNTKLNQGEYTDILFPNQYQYITAVDYNPRDNQLYVWNNFYILRYDLDFGPPDPAEVPTIEDVLVSSSMPKSTTVFTTTVAPTTRGHGETTAAGADPREGRNPFEDNRGSVTAEPTAPELPRTVRRFCEATRRRAIDWPQTHIGITVDRPCPKGTKGVATFLCTVSGTWCSKGPDLSNCTSHWVTQVAQKIRSGENAANLANELARHTQGPVFAGDISSSVRLMEQLVDILDAQLQELRPNEKDSAGRSFNKLQKREKTCRAYMKAIVDTVDNLLRLEALKSWKDMNSTEQTHAATMLLDTLEEGAFVLAENLIEPAIVKVPAENIMLDVYVISTDGQVQDFRFPQTSKGGASLQLSSNTVKVNSKNGVAKLVFVLYKHLGQFLSTENATLRGMGDLSKHNLSLTVNSHILSASITKESSRVFVADPVIFTLEHLDKENYYNPNCSFWNYSERSMMGYWSTQGCKLLETNKSHTTCSCSHLTNFAILMAHRGNVREGGMHELLLTVITRMGIAVSLVCLAISLFTFCFFRGLQSDRNTIHKNLCLNLFIGELLFLVGINMTEPKLVCSIIAGVLHFCFLAAFTWMCLEGVQLYLMLVEVFESEFSRRKYYYICGYLIPAVVVGISAAIDYMSYGTQRVCWLRVDNHFIWSFIGPVTLIIVVNVIFLVVTMYKMVKHSTSMKPDSSRLGGIRSWVLGAFALLFLLGLTWSFGLFFLNESSIVMAYLFTIFNTLQGMFIFIFHCILQKKVRKEYGKCLRTHCCSGKSVETSISSSSKTTTSRTPGRYSTGSQSRIRRMWNDTVRKQESSFITGDINSSATLNRVYNNPAVGMYNTQAPYRDTKGILNNARDTSVMDTLPLNGNHANNFSMASSEYLSDCVQILDRSGGYGTHSNHKETTLEKKILKELTSNYIPPYLNNHERATVERSHNLMNKLVNSSMANGGSLAGGSSSSSSSSFQSSGGCSQSNQYYI</sequence>
<dbReference type="PANTHER" id="PTHR12011">
    <property type="entry name" value="ADHESION G-PROTEIN COUPLED RECEPTOR"/>
    <property type="match status" value="1"/>
</dbReference>
<dbReference type="PRINTS" id="PR01444">
    <property type="entry name" value="LATROPHILIN"/>
</dbReference>
<evidence type="ECO:0000259" key="22">
    <source>
        <dbReference type="PROSITE" id="PS50227"/>
    </source>
</evidence>
<feature type="transmembrane region" description="Helical" evidence="19">
    <location>
        <begin position="922"/>
        <end position="946"/>
    </location>
</feature>
<evidence type="ECO:0000256" key="15">
    <source>
        <dbReference type="ARBA" id="ARBA00023224"/>
    </source>
</evidence>
<dbReference type="GO" id="GO:0030246">
    <property type="term" value="F:carbohydrate binding"/>
    <property type="evidence" value="ECO:0007669"/>
    <property type="project" value="InterPro"/>
</dbReference>
<evidence type="ECO:0000256" key="16">
    <source>
        <dbReference type="ARBA" id="ARBA00034109"/>
    </source>
</evidence>
<dbReference type="Gene3D" id="2.60.220.50">
    <property type="match status" value="1"/>
</dbReference>
<dbReference type="Pfam" id="PF01825">
    <property type="entry name" value="GPS"/>
    <property type="match status" value="1"/>
</dbReference>
<feature type="compositionally biased region" description="Low complexity" evidence="18">
    <location>
        <begin position="1115"/>
        <end position="1130"/>
    </location>
</feature>